<organism evidence="2 3">
    <name type="scientific">Bacteroides intestinalis</name>
    <dbReference type="NCBI Taxonomy" id="329854"/>
    <lineage>
        <taxon>Bacteria</taxon>
        <taxon>Pseudomonadati</taxon>
        <taxon>Bacteroidota</taxon>
        <taxon>Bacteroidia</taxon>
        <taxon>Bacteroidales</taxon>
        <taxon>Bacteroidaceae</taxon>
        <taxon>Bacteroides</taxon>
    </lineage>
</organism>
<evidence type="ECO:0000313" key="2">
    <source>
        <dbReference type="EMBL" id="RGV57044.1"/>
    </source>
</evidence>
<dbReference type="SUPFAM" id="SSF55729">
    <property type="entry name" value="Acyl-CoA N-acyltransferases (Nat)"/>
    <property type="match status" value="1"/>
</dbReference>
<dbReference type="EMBL" id="QRZF01000002">
    <property type="protein sequence ID" value="RGV57044.1"/>
    <property type="molecule type" value="Genomic_DNA"/>
</dbReference>
<feature type="domain" description="N-acetyltransferase" evidence="1">
    <location>
        <begin position="129"/>
        <end position="264"/>
    </location>
</feature>
<dbReference type="Gene3D" id="3.40.630.30">
    <property type="match status" value="1"/>
</dbReference>
<dbReference type="PROSITE" id="PS51186">
    <property type="entry name" value="GNAT"/>
    <property type="match status" value="1"/>
</dbReference>
<evidence type="ECO:0000259" key="1">
    <source>
        <dbReference type="PROSITE" id="PS51186"/>
    </source>
</evidence>
<dbReference type="Proteomes" id="UP000283850">
    <property type="component" value="Unassembled WGS sequence"/>
</dbReference>
<proteinExistence type="predicted"/>
<accession>A0A412YI17</accession>
<dbReference type="InterPro" id="IPR016181">
    <property type="entry name" value="Acyl_CoA_acyltransferase"/>
</dbReference>
<protein>
    <submittedName>
        <fullName evidence="2">GNAT family N-acetyltransferase</fullName>
    </submittedName>
</protein>
<comment type="caution">
    <text evidence="2">The sequence shown here is derived from an EMBL/GenBank/DDBJ whole genome shotgun (WGS) entry which is preliminary data.</text>
</comment>
<gene>
    <name evidence="2" type="ORF">DWW10_02945</name>
</gene>
<dbReference type="RefSeq" id="WP_022394361.1">
    <property type="nucleotide sequence ID" value="NZ_QRZF01000002.1"/>
</dbReference>
<dbReference type="Pfam" id="PF00583">
    <property type="entry name" value="Acetyltransf_1"/>
    <property type="match status" value="1"/>
</dbReference>
<dbReference type="CDD" id="cd04301">
    <property type="entry name" value="NAT_SF"/>
    <property type="match status" value="1"/>
</dbReference>
<dbReference type="AlphaFoldDB" id="A0A412YI17"/>
<dbReference type="InterPro" id="IPR000182">
    <property type="entry name" value="GNAT_dom"/>
</dbReference>
<keyword evidence="2" id="KW-0808">Transferase</keyword>
<evidence type="ECO:0000313" key="3">
    <source>
        <dbReference type="Proteomes" id="UP000283850"/>
    </source>
</evidence>
<dbReference type="GO" id="GO:0016747">
    <property type="term" value="F:acyltransferase activity, transferring groups other than amino-acyl groups"/>
    <property type="evidence" value="ECO:0007669"/>
    <property type="project" value="InterPro"/>
</dbReference>
<reference evidence="2 3" key="1">
    <citation type="submission" date="2018-08" db="EMBL/GenBank/DDBJ databases">
        <title>A genome reference for cultivated species of the human gut microbiota.</title>
        <authorList>
            <person name="Zou Y."/>
            <person name="Xue W."/>
            <person name="Luo G."/>
        </authorList>
    </citation>
    <scope>NUCLEOTIDE SEQUENCE [LARGE SCALE GENOMIC DNA]</scope>
    <source>
        <strain evidence="2 3">AF14-32</strain>
    </source>
</reference>
<name>A0A412YI17_9BACE</name>
<sequence length="264" mass="30508">MGNITLFSSTASFSNLLDYIGPDSIKVPYLYSNLMLCSDITPFIKVWVDYYEDEIIGIYLLYHTCLHFYSKTADYPTDTVLSMIEEVKPSVMIFEEKMGQRLVDLLPERYKLDLGYIAGMQNSPSSYSNIVENANREDIEEVVRLLLVEDIYQKVYTYNTLRQQMIERYDAGYGSVFCVKENNRVVAAVCVSAANKDFIFEGGLIVHKSQRGKGFAQLMLKHLWQWAKDEGKFCLCYIESDNITSYKMHEKLGAEFLSKIYKFI</sequence>